<evidence type="ECO:0000256" key="28">
    <source>
        <dbReference type="ARBA" id="ARBA00043107"/>
    </source>
</evidence>
<comment type="cofactor">
    <cofactor evidence="1">
        <name>Zn(2+)</name>
        <dbReference type="ChEBI" id="CHEBI:29105"/>
    </cofactor>
</comment>
<feature type="active site" description="Proton donor/acceptor" evidence="33">
    <location>
        <position position="402"/>
    </location>
</feature>
<evidence type="ECO:0000256" key="26">
    <source>
        <dbReference type="ARBA" id="ARBA00041046"/>
    </source>
</evidence>
<reference evidence="36 37" key="1">
    <citation type="journal article" date="2024" name="Proc. Natl. Acad. Sci. U.S.A.">
        <title>The genetic regulatory architecture and epigenomic basis for age-related changes in rattlesnake venom.</title>
        <authorList>
            <person name="Hogan M.P."/>
            <person name="Holding M.L."/>
            <person name="Nystrom G.S."/>
            <person name="Colston T.J."/>
            <person name="Bartlett D.A."/>
            <person name="Mason A.J."/>
            <person name="Ellsworth S.A."/>
            <person name="Rautsaw R.M."/>
            <person name="Lawrence K.C."/>
            <person name="Strickland J.L."/>
            <person name="He B."/>
            <person name="Fraser P."/>
            <person name="Margres M.J."/>
            <person name="Gilbert D.M."/>
            <person name="Gibbs H.L."/>
            <person name="Parkinson C.L."/>
            <person name="Rokyta D.R."/>
        </authorList>
    </citation>
    <scope>NUCLEOTIDE SEQUENCE [LARGE SCALE GENOMIC DNA]</scope>
    <source>
        <strain evidence="36">DRR0105</strain>
    </source>
</reference>
<evidence type="ECO:0000256" key="17">
    <source>
        <dbReference type="ARBA" id="ARBA00022833"/>
    </source>
</evidence>
<evidence type="ECO:0000256" key="32">
    <source>
        <dbReference type="PROSITE-ProRule" id="PRU00282"/>
    </source>
</evidence>
<dbReference type="InterPro" id="IPR018108">
    <property type="entry name" value="MCP_transmembrane"/>
</dbReference>
<keyword evidence="16" id="KW-0378">Hydrolase</keyword>
<comment type="function">
    <text evidence="29">Protein insertase that mediates insertion of transmembrane proteins into the mitochondrial outer membrane. Catalyzes insertion of proteins with alpha-helical transmembrane regions, such as signal-anchored, tail-anchored and multi-pass membrane proteins. Does not mediate insertion of beta-barrel transmembrane proteins. Also acts as a receptor for the truncated form of pro-apoptotic BH3-interacting domain death agonist (p15 BID) and has therefore a critical function in apoptosis. Regulates the quiescence/cycling of hematopoietic stem cells (HSCs). Acts as a regulator of mitochondrial fusion, essential for the naive-to-primed interconversion of embryonic stem cells (ESCs). Acts as a regulator of lipid homeostasis and has a regulatory role in adipocyte differentiation and biology.</text>
</comment>
<dbReference type="PROSITE" id="PS50920">
    <property type="entry name" value="SOLCAR"/>
    <property type="match status" value="2"/>
</dbReference>
<name>A0AAW1C7K8_CROAD</name>
<keyword evidence="13" id="KW-0479">Metal-binding</keyword>
<organism evidence="36 37">
    <name type="scientific">Crotalus adamanteus</name>
    <name type="common">Eastern diamondback rattlesnake</name>
    <dbReference type="NCBI Taxonomy" id="8729"/>
    <lineage>
        <taxon>Eukaryota</taxon>
        <taxon>Metazoa</taxon>
        <taxon>Chordata</taxon>
        <taxon>Craniata</taxon>
        <taxon>Vertebrata</taxon>
        <taxon>Euteleostomi</taxon>
        <taxon>Lepidosauria</taxon>
        <taxon>Squamata</taxon>
        <taxon>Bifurcata</taxon>
        <taxon>Unidentata</taxon>
        <taxon>Episquamata</taxon>
        <taxon>Toxicofera</taxon>
        <taxon>Serpentes</taxon>
        <taxon>Colubroidea</taxon>
        <taxon>Viperidae</taxon>
        <taxon>Crotalinae</taxon>
        <taxon>Crotalus</taxon>
    </lineage>
</organism>
<feature type="region of interest" description="Disordered" evidence="34">
    <location>
        <begin position="480"/>
        <end position="501"/>
    </location>
</feature>
<feature type="domain" description="Peptidase M14" evidence="35">
    <location>
        <begin position="171"/>
        <end position="438"/>
    </location>
</feature>
<keyword evidence="17" id="KW-0862">Zinc</keyword>
<dbReference type="Proteomes" id="UP001474421">
    <property type="component" value="Unassembled WGS sequence"/>
</dbReference>
<evidence type="ECO:0000256" key="9">
    <source>
        <dbReference type="ARBA" id="ARBA00022490"/>
    </source>
</evidence>
<evidence type="ECO:0000256" key="19">
    <source>
        <dbReference type="ARBA" id="ARBA00022990"/>
    </source>
</evidence>
<dbReference type="GO" id="GO:0006839">
    <property type="term" value="P:mitochondrial transport"/>
    <property type="evidence" value="ECO:0007669"/>
    <property type="project" value="UniProtKB-ARBA"/>
</dbReference>
<dbReference type="GO" id="GO:0090151">
    <property type="term" value="P:establishment of protein localization to mitochondrial membrane"/>
    <property type="evidence" value="ECO:0007669"/>
    <property type="project" value="UniProtKB-ARBA"/>
</dbReference>
<comment type="subcellular location">
    <subcellularLocation>
        <location evidence="3">Cytoplasm</location>
        <location evidence="3">Cytoskeleton</location>
        <location evidence="3">Cilium basal body</location>
    </subcellularLocation>
    <subcellularLocation>
        <location evidence="2">Cytoplasm</location>
        <location evidence="2">Cytoskeleton</location>
        <location evidence="2">Microtubule organizing center</location>
        <location evidence="2">Centrosome</location>
        <location evidence="2">Centriole</location>
    </subcellularLocation>
    <subcellularLocation>
        <location evidence="6">Cytoplasm</location>
        <location evidence="6">Cytosol</location>
    </subcellularLocation>
    <subcellularLocation>
        <location evidence="4">Mitochondrion membrane</location>
        <topology evidence="4">Multi-pass membrane protein</topology>
    </subcellularLocation>
    <subcellularLocation>
        <location evidence="5">Mitochondrion outer membrane</location>
    </subcellularLocation>
</comment>
<feature type="compositionally biased region" description="Low complexity" evidence="34">
    <location>
        <begin position="480"/>
        <end position="496"/>
    </location>
</feature>
<keyword evidence="20" id="KW-0482">Metalloprotease</keyword>
<gene>
    <name evidence="36" type="ORF">NXF25_001582</name>
</gene>
<dbReference type="PROSITE" id="PS52035">
    <property type="entry name" value="PEPTIDASE_M14"/>
    <property type="match status" value="1"/>
</dbReference>
<dbReference type="PANTHER" id="PTHR12756:SF41">
    <property type="entry name" value="CYTOSOLIC CARBOXYPEPTIDASE 2"/>
    <property type="match status" value="1"/>
</dbReference>
<keyword evidence="23" id="KW-0206">Cytoskeleton</keyword>
<dbReference type="GO" id="GO:0005814">
    <property type="term" value="C:centriole"/>
    <property type="evidence" value="ECO:0007669"/>
    <property type="project" value="UniProtKB-SubCell"/>
</dbReference>
<feature type="region of interest" description="Disordered" evidence="34">
    <location>
        <begin position="718"/>
        <end position="759"/>
    </location>
</feature>
<protein>
    <recommendedName>
        <fullName evidence="26">Cytosolic carboxypeptidase 2</fullName>
    </recommendedName>
    <alternativeName>
        <fullName evidence="28">ATP/GTP-binding protein-like 2</fullName>
    </alternativeName>
    <alternativeName>
        <fullName evidence="31">Mitochondrial carrier homolog 2</fullName>
    </alternativeName>
    <alternativeName>
        <fullName evidence="27">Protein deglutamylase CCP2</fullName>
    </alternativeName>
</protein>
<dbReference type="SUPFAM" id="SSF103506">
    <property type="entry name" value="Mitochondrial carrier"/>
    <property type="match status" value="1"/>
</dbReference>
<dbReference type="FunFam" id="1.50.40.10:FF:000035">
    <property type="entry name" value="Mitochondrial carrier homolog 2 variant"/>
    <property type="match status" value="1"/>
</dbReference>
<keyword evidence="11" id="KW-0645">Protease</keyword>
<proteinExistence type="inferred from homology"/>
<evidence type="ECO:0000256" key="31">
    <source>
        <dbReference type="ARBA" id="ARBA00070467"/>
    </source>
</evidence>
<evidence type="ECO:0000256" key="24">
    <source>
        <dbReference type="ARBA" id="ARBA00023273"/>
    </source>
</evidence>
<evidence type="ECO:0000256" key="7">
    <source>
        <dbReference type="ARBA" id="ARBA00005988"/>
    </source>
</evidence>
<dbReference type="InterPro" id="IPR000834">
    <property type="entry name" value="Peptidase_M14"/>
</dbReference>
<dbReference type="GO" id="GO:0005829">
    <property type="term" value="C:cytosol"/>
    <property type="evidence" value="ECO:0007669"/>
    <property type="project" value="UniProtKB-SubCell"/>
</dbReference>
<evidence type="ECO:0000256" key="14">
    <source>
        <dbReference type="ARBA" id="ARBA00022737"/>
    </source>
</evidence>
<dbReference type="PANTHER" id="PTHR12756">
    <property type="entry name" value="CYTOSOLIC CARBOXYPEPTIDASE"/>
    <property type="match status" value="1"/>
</dbReference>
<evidence type="ECO:0000256" key="3">
    <source>
        <dbReference type="ARBA" id="ARBA00004120"/>
    </source>
</evidence>
<evidence type="ECO:0000256" key="25">
    <source>
        <dbReference type="ARBA" id="ARBA00029302"/>
    </source>
</evidence>
<dbReference type="InterPro" id="IPR023395">
    <property type="entry name" value="MCP_dom_sf"/>
</dbReference>
<keyword evidence="18" id="KW-1133">Transmembrane helix</keyword>
<evidence type="ECO:0000256" key="23">
    <source>
        <dbReference type="ARBA" id="ARBA00023212"/>
    </source>
</evidence>
<evidence type="ECO:0000256" key="16">
    <source>
        <dbReference type="ARBA" id="ARBA00022801"/>
    </source>
</evidence>
<dbReference type="InterPro" id="IPR050821">
    <property type="entry name" value="Cytosolic_carboxypeptidase"/>
</dbReference>
<keyword evidence="9" id="KW-0963">Cytoplasm</keyword>
<sequence>MCSLDPQSEFQQFKDPYEQFIYQHLQYYGYFRDEENFPHKFSFPFESWENSCHLLTAGNLCKKDRKEHDSDKTLLCRNSKLSPLWPIECEVIEDHIYHIEWVPPKPEPFYQPTGNEFAPEIVGESSGTVVYFIEPATTDAYFIASRVGGSRLPIKSAAATLKDPEDTVLLFESRFESGNLQKAIRVGEYEYELTLRTDLYTSKHTQWYYFRVQNTRKDVMYRFTIVNLMKAKSLYNMGMKPLMYSQKDAESEGIGWRRLLRDLFIFKVVPMLNPDGVIVGNYRCSLAGRDLNRNYRTELKESFPCIWYTRAMIKRVLEEREVLLYCDIHGHSRKNNIFMYGCNNKYTQDQLLHERIFPLMMSKNIPDKFCFNSCKFQVQKCKEGTGRVVMWRMGIQNSYTMESTFSGSTLGAKSNCHFTFEDLKSLGYHVCDTLLDFCDPDRSKFQQCLLELKELLKQKIQSKLSELGKNTESTWSDISLSDVESSTSGSDSSQSDGPPAHLLKMVEKDCNERKKRKKKKLLRTRKERNDLHQKFAVSPALKHKEKVLGENLSNGQKCQEIPRGKQMVPLTECEFRIKNPSPLLISTIPLSPIQRHSFTTSTMKQLPAPFYGHSNGEPNGKQDAGTSLPPSCPGVKRYRSLWWNPEVPSVTSMLLGEPQSEIQRRGQIGRNTKFVQLTAIAVPKTPFKTRIYNSIKGIWANEDSSHFFKKKIGRSDFIGGGSSPPHIGPNSPCRWRKPEPFGPGTGRKRERRSGGRRLFFCPPPQVTAPSSAAPSRGGARCGCSMADTTSQVLLGSGLTVLSQPLMYVKVLVQMGYEPLPPTLGRNIFGRQVYQLPGLFAYAKHIMKIDGRAGLFKGLAPRLCSGAIGTVVHSKVLQQCQNADQSEELGNTCKESGSSLDQVIKETSQEMIARSAATLVTHPFHVITLRCMVQFIGRETKYSGVFSSFVTIYQEEGIFGFFAGLIPRLLGDILSLWLCNILAYLINTYALENGVSTMTEMKGYSQAVTGFFTSMLTYPFVLVSNLMAINSCGLAAGLPPYAPAYTSWLHCWSQLHREGNMSRGNSLFFRKVPAGKRYVWEEKRFQ</sequence>
<evidence type="ECO:0000256" key="30">
    <source>
        <dbReference type="ARBA" id="ARBA00062728"/>
    </source>
</evidence>
<evidence type="ECO:0000256" key="4">
    <source>
        <dbReference type="ARBA" id="ARBA00004225"/>
    </source>
</evidence>
<evidence type="ECO:0000256" key="10">
    <source>
        <dbReference type="ARBA" id="ARBA00022645"/>
    </source>
</evidence>
<evidence type="ECO:0000256" key="34">
    <source>
        <dbReference type="SAM" id="MobiDB-lite"/>
    </source>
</evidence>
<comment type="similarity">
    <text evidence="7 33">Belongs to the peptidase M14 family.</text>
</comment>
<evidence type="ECO:0000313" key="37">
    <source>
        <dbReference type="Proteomes" id="UP001474421"/>
    </source>
</evidence>
<comment type="caution">
    <text evidence="36">The sequence shown here is derived from an EMBL/GenBank/DDBJ whole genome shotgun (WGS) entry which is preliminary data.</text>
</comment>
<keyword evidence="21" id="KW-0496">Mitochondrion</keyword>
<dbReference type="Gene3D" id="3.40.630.10">
    <property type="entry name" value="Zn peptidases"/>
    <property type="match status" value="1"/>
</dbReference>
<evidence type="ECO:0000256" key="12">
    <source>
        <dbReference type="ARBA" id="ARBA00022692"/>
    </source>
</evidence>
<comment type="similarity">
    <text evidence="8">Belongs to the mitochondrial carrier (TC 2.A.29) family.</text>
</comment>
<evidence type="ECO:0000256" key="8">
    <source>
        <dbReference type="ARBA" id="ARBA00006375"/>
    </source>
</evidence>
<evidence type="ECO:0000256" key="27">
    <source>
        <dbReference type="ARBA" id="ARBA00043071"/>
    </source>
</evidence>
<evidence type="ECO:0000256" key="5">
    <source>
        <dbReference type="ARBA" id="ARBA00004294"/>
    </source>
</evidence>
<dbReference type="AlphaFoldDB" id="A0AAW1C7K8"/>
<dbReference type="SUPFAM" id="SSF53187">
    <property type="entry name" value="Zn-dependent exopeptidases"/>
    <property type="match status" value="1"/>
</dbReference>
<evidence type="ECO:0000313" key="36">
    <source>
        <dbReference type="EMBL" id="KAK9410407.1"/>
    </source>
</evidence>
<evidence type="ECO:0000256" key="6">
    <source>
        <dbReference type="ARBA" id="ARBA00004514"/>
    </source>
</evidence>
<keyword evidence="19" id="KW-0007">Acetylation</keyword>
<dbReference type="GO" id="GO:0004181">
    <property type="term" value="F:metallocarboxypeptidase activity"/>
    <property type="evidence" value="ECO:0007669"/>
    <property type="project" value="InterPro"/>
</dbReference>
<accession>A0AAW1C7K8</accession>
<feature type="compositionally biased region" description="Basic residues" evidence="34">
    <location>
        <begin position="746"/>
        <end position="755"/>
    </location>
</feature>
<keyword evidence="14" id="KW-0677">Repeat</keyword>
<dbReference type="GO" id="GO:0005741">
    <property type="term" value="C:mitochondrial outer membrane"/>
    <property type="evidence" value="ECO:0007669"/>
    <property type="project" value="UniProtKB-SubCell"/>
</dbReference>
<keyword evidence="22 32" id="KW-0472">Membrane</keyword>
<keyword evidence="15" id="KW-1000">Mitochondrion outer membrane</keyword>
<keyword evidence="12 32" id="KW-0812">Transmembrane</keyword>
<evidence type="ECO:0000256" key="11">
    <source>
        <dbReference type="ARBA" id="ARBA00022670"/>
    </source>
</evidence>
<evidence type="ECO:0000256" key="20">
    <source>
        <dbReference type="ARBA" id="ARBA00023049"/>
    </source>
</evidence>
<keyword evidence="37" id="KW-1185">Reference proteome</keyword>
<feature type="repeat" description="Solcar" evidence="32">
    <location>
        <begin position="782"/>
        <end position="882"/>
    </location>
</feature>
<evidence type="ECO:0000259" key="35">
    <source>
        <dbReference type="PROSITE" id="PS52035"/>
    </source>
</evidence>
<comment type="catalytic activity">
    <reaction evidence="25">
        <text>(L-glutamyl)(n+1)-gamma-L-glutamyl-L-glutamyl-[protein] + H2O = (L-glutamyl)(n)-gamma-L-glutamyl-L-glutamyl-[protein] + L-glutamate</text>
        <dbReference type="Rhea" id="RHEA:60004"/>
        <dbReference type="Rhea" id="RHEA-COMP:15519"/>
        <dbReference type="Rhea" id="RHEA-COMP:15675"/>
        <dbReference type="ChEBI" id="CHEBI:15377"/>
        <dbReference type="ChEBI" id="CHEBI:29985"/>
        <dbReference type="ChEBI" id="CHEBI:143623"/>
    </reaction>
    <physiologicalReaction direction="left-to-right" evidence="25">
        <dbReference type="Rhea" id="RHEA:60005"/>
    </physiologicalReaction>
</comment>
<dbReference type="EMBL" id="JAOTOJ010000001">
    <property type="protein sequence ID" value="KAK9410407.1"/>
    <property type="molecule type" value="Genomic_DNA"/>
</dbReference>
<dbReference type="Gene3D" id="1.50.40.10">
    <property type="entry name" value="Mitochondrial carrier domain"/>
    <property type="match status" value="1"/>
</dbReference>
<evidence type="ECO:0000256" key="1">
    <source>
        <dbReference type="ARBA" id="ARBA00001947"/>
    </source>
</evidence>
<evidence type="ECO:0000256" key="21">
    <source>
        <dbReference type="ARBA" id="ARBA00023128"/>
    </source>
</evidence>
<keyword evidence="24" id="KW-0966">Cell projection</keyword>
<evidence type="ECO:0000256" key="18">
    <source>
        <dbReference type="ARBA" id="ARBA00022989"/>
    </source>
</evidence>
<evidence type="ECO:0000256" key="15">
    <source>
        <dbReference type="ARBA" id="ARBA00022787"/>
    </source>
</evidence>
<dbReference type="Pfam" id="PF18027">
    <property type="entry name" value="Pepdidase_M14_N"/>
    <property type="match status" value="1"/>
</dbReference>
<evidence type="ECO:0000256" key="29">
    <source>
        <dbReference type="ARBA" id="ARBA00055968"/>
    </source>
</evidence>
<feature type="repeat" description="Solcar" evidence="32">
    <location>
        <begin position="900"/>
        <end position="988"/>
    </location>
</feature>
<evidence type="ECO:0000256" key="2">
    <source>
        <dbReference type="ARBA" id="ARBA00004114"/>
    </source>
</evidence>
<dbReference type="GO" id="GO:0006508">
    <property type="term" value="P:proteolysis"/>
    <property type="evidence" value="ECO:0007669"/>
    <property type="project" value="UniProtKB-KW"/>
</dbReference>
<evidence type="ECO:0000256" key="13">
    <source>
        <dbReference type="ARBA" id="ARBA00022723"/>
    </source>
</evidence>
<keyword evidence="10 36" id="KW-0121">Carboxypeptidase</keyword>
<dbReference type="InterPro" id="IPR040626">
    <property type="entry name" value="Pepdidase_M14_N"/>
</dbReference>
<comment type="subunit">
    <text evidence="30">Interacts with p15BID.</text>
</comment>
<evidence type="ECO:0000256" key="22">
    <source>
        <dbReference type="ARBA" id="ARBA00023136"/>
    </source>
</evidence>
<dbReference type="GO" id="GO:0008270">
    <property type="term" value="F:zinc ion binding"/>
    <property type="evidence" value="ECO:0007669"/>
    <property type="project" value="InterPro"/>
</dbReference>
<feature type="compositionally biased region" description="Low complexity" evidence="34">
    <location>
        <begin position="723"/>
        <end position="732"/>
    </location>
</feature>
<dbReference type="Pfam" id="PF00153">
    <property type="entry name" value="Mito_carr"/>
    <property type="match status" value="1"/>
</dbReference>
<evidence type="ECO:0000256" key="33">
    <source>
        <dbReference type="PROSITE-ProRule" id="PRU01379"/>
    </source>
</evidence>